<dbReference type="RefSeq" id="WP_046278910.1">
    <property type="nucleotide sequence ID" value="NZ_LATL02000272.1"/>
</dbReference>
<evidence type="ECO:0000313" key="2">
    <source>
        <dbReference type="Proteomes" id="UP000033607"/>
    </source>
</evidence>
<reference evidence="1 2" key="1">
    <citation type="submission" date="2015-06" db="EMBL/GenBank/DDBJ databases">
        <title>Draft genome assembly of filamentous brackish cyanobacterium Limnoraphis robusta strain CS-951.</title>
        <authorList>
            <person name="Willis A."/>
            <person name="Parks M."/>
            <person name="Burford M.A."/>
        </authorList>
    </citation>
    <scope>NUCLEOTIDE SEQUENCE [LARGE SCALE GENOMIC DNA]</scope>
    <source>
        <strain evidence="1 2">CS-951</strain>
    </source>
</reference>
<comment type="caution">
    <text evidence="1">The sequence shown here is derived from an EMBL/GenBank/DDBJ whole genome shotgun (WGS) entry which is preliminary data.</text>
</comment>
<dbReference type="OrthoDB" id="9784297at2"/>
<gene>
    <name evidence="1" type="ORF">WN50_12675</name>
</gene>
<dbReference type="AlphaFoldDB" id="A0A0F5YHT6"/>
<organism evidence="1 2">
    <name type="scientific">Limnoraphis robusta CS-951</name>
    <dbReference type="NCBI Taxonomy" id="1637645"/>
    <lineage>
        <taxon>Bacteria</taxon>
        <taxon>Bacillati</taxon>
        <taxon>Cyanobacteriota</taxon>
        <taxon>Cyanophyceae</taxon>
        <taxon>Oscillatoriophycideae</taxon>
        <taxon>Oscillatoriales</taxon>
        <taxon>Sirenicapillariaceae</taxon>
        <taxon>Limnoraphis</taxon>
    </lineage>
</organism>
<dbReference type="Proteomes" id="UP000033607">
    <property type="component" value="Unassembled WGS sequence"/>
</dbReference>
<evidence type="ECO:0000313" key="1">
    <source>
        <dbReference type="EMBL" id="KKD37755.1"/>
    </source>
</evidence>
<name>A0A0F5YHT6_9CYAN</name>
<sequence>MENNIRGTDTRLESRWKDDYPQYRPNIAIYELIDAENLRAREIAGAVDSNNLELLNQGFPGFAF</sequence>
<dbReference type="EMBL" id="LATL02000272">
    <property type="protein sequence ID" value="KKD37755.1"/>
    <property type="molecule type" value="Genomic_DNA"/>
</dbReference>
<proteinExistence type="predicted"/>
<protein>
    <submittedName>
        <fullName evidence="1">Uncharacterized protein</fullName>
    </submittedName>
</protein>
<accession>A0A0F5YHT6</accession>